<dbReference type="InterPro" id="IPR050189">
    <property type="entry name" value="MFS_Efflux_Transporters"/>
</dbReference>
<feature type="transmembrane region" description="Helical" evidence="6">
    <location>
        <begin position="356"/>
        <end position="377"/>
    </location>
</feature>
<keyword evidence="5 6" id="KW-0472">Membrane</keyword>
<feature type="transmembrane region" description="Helical" evidence="6">
    <location>
        <begin position="293"/>
        <end position="310"/>
    </location>
</feature>
<dbReference type="InterPro" id="IPR011701">
    <property type="entry name" value="MFS"/>
</dbReference>
<dbReference type="STRING" id="1186196.SAMN04489841_4628"/>
<dbReference type="PANTHER" id="PTHR43124:SF3">
    <property type="entry name" value="CHLORAMPHENICOL EFFLUX PUMP RV0191"/>
    <property type="match status" value="1"/>
</dbReference>
<dbReference type="SUPFAM" id="SSF103473">
    <property type="entry name" value="MFS general substrate transporter"/>
    <property type="match status" value="1"/>
</dbReference>
<feature type="transmembrane region" description="Helical" evidence="6">
    <location>
        <begin position="316"/>
        <end position="335"/>
    </location>
</feature>
<dbReference type="PROSITE" id="PS50850">
    <property type="entry name" value="MFS"/>
    <property type="match status" value="1"/>
</dbReference>
<feature type="transmembrane region" description="Helical" evidence="6">
    <location>
        <begin position="215"/>
        <end position="233"/>
    </location>
</feature>
<accession>A0A1H9S8K2</accession>
<keyword evidence="2" id="KW-1003">Cell membrane</keyword>
<evidence type="ECO:0000256" key="6">
    <source>
        <dbReference type="SAM" id="Phobius"/>
    </source>
</evidence>
<keyword evidence="4 6" id="KW-1133">Transmembrane helix</keyword>
<dbReference type="Pfam" id="PF07690">
    <property type="entry name" value="MFS_1"/>
    <property type="match status" value="1"/>
</dbReference>
<evidence type="ECO:0000256" key="4">
    <source>
        <dbReference type="ARBA" id="ARBA00022989"/>
    </source>
</evidence>
<sequence length="419" mass="43080">MDRNDRAVTAFAMLGHAMFHAYELVIPIFVVGWLEAFSTTPAFLGVAVGASYALIGVGALPTGLLADRFSSKRLILACLLGMGGAFALVSVAPNVAILTVGLLLWGAAASLYHPAGLALLSRGTKERGTAFAYHGAAGNVGVATGPLLAAVLLAFVGWRTVAALLLVPVLLAAVVGTRLEFDETAGSSARGADGTATTREGPHSLAAFLASSRRLFTVGFGLVFAIGILYGVYYRATFTFLPDILADLPLFDPVPVVGRSFEPSQYVYSGLLLVGGIGQYVGGRLVDRARLETVLLGGYVALAVVAIAFVPSANAGLVPLLVVAGVLGFLAFMIAPINQEAISTYTPADARGLSFGYTYTAIFGVGAIGSSLAGLILTRSMPTALFAVVAACAAIAALIGGTLHRRSGRRSRDGVAADD</sequence>
<dbReference type="PANTHER" id="PTHR43124">
    <property type="entry name" value="PURINE EFFLUX PUMP PBUE"/>
    <property type="match status" value="1"/>
</dbReference>
<dbReference type="GO" id="GO:0005886">
    <property type="term" value="C:plasma membrane"/>
    <property type="evidence" value="ECO:0007669"/>
    <property type="project" value="UniProtKB-SubCell"/>
</dbReference>
<evidence type="ECO:0000259" key="7">
    <source>
        <dbReference type="PROSITE" id="PS50850"/>
    </source>
</evidence>
<feature type="transmembrane region" description="Helical" evidence="6">
    <location>
        <begin position="74"/>
        <end position="96"/>
    </location>
</feature>
<feature type="transmembrane region" description="Helical" evidence="6">
    <location>
        <begin position="7"/>
        <end position="30"/>
    </location>
</feature>
<feature type="transmembrane region" description="Helical" evidence="6">
    <location>
        <begin position="161"/>
        <end position="181"/>
    </location>
</feature>
<feature type="transmembrane region" description="Helical" evidence="6">
    <location>
        <begin position="42"/>
        <end position="62"/>
    </location>
</feature>
<dbReference type="RefSeq" id="WP_090622504.1">
    <property type="nucleotide sequence ID" value="NZ_FOFD01000008.1"/>
</dbReference>
<dbReference type="InterPro" id="IPR036259">
    <property type="entry name" value="MFS_trans_sf"/>
</dbReference>
<organism evidence="8 9">
    <name type="scientific">Natrinema salaciae</name>
    <dbReference type="NCBI Taxonomy" id="1186196"/>
    <lineage>
        <taxon>Archaea</taxon>
        <taxon>Methanobacteriati</taxon>
        <taxon>Methanobacteriota</taxon>
        <taxon>Stenosarchaea group</taxon>
        <taxon>Halobacteria</taxon>
        <taxon>Halobacteriales</taxon>
        <taxon>Natrialbaceae</taxon>
        <taxon>Natrinema</taxon>
    </lineage>
</organism>
<feature type="transmembrane region" description="Helical" evidence="6">
    <location>
        <begin position="266"/>
        <end position="286"/>
    </location>
</feature>
<evidence type="ECO:0000256" key="3">
    <source>
        <dbReference type="ARBA" id="ARBA00022692"/>
    </source>
</evidence>
<feature type="transmembrane region" description="Helical" evidence="6">
    <location>
        <begin position="102"/>
        <end position="120"/>
    </location>
</feature>
<keyword evidence="9" id="KW-1185">Reference proteome</keyword>
<reference evidence="9" key="1">
    <citation type="submission" date="2016-10" db="EMBL/GenBank/DDBJ databases">
        <authorList>
            <person name="Varghese N."/>
            <person name="Submissions S."/>
        </authorList>
    </citation>
    <scope>NUCLEOTIDE SEQUENCE [LARGE SCALE GENOMIC DNA]</scope>
    <source>
        <strain evidence="9">DSM 25055</strain>
    </source>
</reference>
<evidence type="ECO:0000256" key="2">
    <source>
        <dbReference type="ARBA" id="ARBA00022475"/>
    </source>
</evidence>
<dbReference type="AlphaFoldDB" id="A0A1H9S8K2"/>
<name>A0A1H9S8K2_9EURY</name>
<dbReference type="Proteomes" id="UP000199114">
    <property type="component" value="Unassembled WGS sequence"/>
</dbReference>
<keyword evidence="3 6" id="KW-0812">Transmembrane</keyword>
<feature type="transmembrane region" description="Helical" evidence="6">
    <location>
        <begin position="132"/>
        <end position="155"/>
    </location>
</feature>
<feature type="transmembrane region" description="Helical" evidence="6">
    <location>
        <begin position="383"/>
        <end position="403"/>
    </location>
</feature>
<dbReference type="Gene3D" id="1.20.1250.20">
    <property type="entry name" value="MFS general substrate transporter like domains"/>
    <property type="match status" value="1"/>
</dbReference>
<evidence type="ECO:0000313" key="8">
    <source>
        <dbReference type="EMBL" id="SER81327.1"/>
    </source>
</evidence>
<comment type="subcellular location">
    <subcellularLocation>
        <location evidence="1">Cell membrane</location>
        <topology evidence="1">Multi-pass membrane protein</topology>
    </subcellularLocation>
</comment>
<gene>
    <name evidence="8" type="ORF">SAMN04489841_4628</name>
</gene>
<evidence type="ECO:0000256" key="1">
    <source>
        <dbReference type="ARBA" id="ARBA00004651"/>
    </source>
</evidence>
<feature type="domain" description="Major facilitator superfamily (MFS) profile" evidence="7">
    <location>
        <begin position="8"/>
        <end position="408"/>
    </location>
</feature>
<evidence type="ECO:0000256" key="5">
    <source>
        <dbReference type="ARBA" id="ARBA00023136"/>
    </source>
</evidence>
<dbReference type="InterPro" id="IPR020846">
    <property type="entry name" value="MFS_dom"/>
</dbReference>
<dbReference type="GO" id="GO:0022857">
    <property type="term" value="F:transmembrane transporter activity"/>
    <property type="evidence" value="ECO:0007669"/>
    <property type="project" value="InterPro"/>
</dbReference>
<dbReference type="EMBL" id="FOFD01000008">
    <property type="protein sequence ID" value="SER81327.1"/>
    <property type="molecule type" value="Genomic_DNA"/>
</dbReference>
<evidence type="ECO:0000313" key="9">
    <source>
        <dbReference type="Proteomes" id="UP000199114"/>
    </source>
</evidence>
<protein>
    <submittedName>
        <fullName evidence="8">Predicted arabinose efflux permease, MFS family</fullName>
    </submittedName>
</protein>
<dbReference type="OrthoDB" id="204590at2157"/>
<proteinExistence type="predicted"/>